<proteinExistence type="predicted"/>
<dbReference type="GO" id="GO:0003677">
    <property type="term" value="F:DNA binding"/>
    <property type="evidence" value="ECO:0007669"/>
    <property type="project" value="UniProtKB-KW"/>
</dbReference>
<keyword evidence="1" id="KW-0238">DNA-binding</keyword>
<dbReference type="InterPro" id="IPR011051">
    <property type="entry name" value="RmlC_Cupin_sf"/>
</dbReference>
<evidence type="ECO:0000259" key="2">
    <source>
        <dbReference type="PROSITE" id="PS50943"/>
    </source>
</evidence>
<reference evidence="3" key="1">
    <citation type="submission" date="2022-08" db="EMBL/GenBank/DDBJ databases">
        <title>Complete Genome Sequences of 2 Bosea sp. soil isolates.</title>
        <authorList>
            <person name="Alvarez Arevalo M."/>
            <person name="Sterndorff E.B."/>
            <person name="Faurdal D."/>
            <person name="Joergensen T.S."/>
            <person name="Weber T."/>
        </authorList>
    </citation>
    <scope>NUCLEOTIDE SEQUENCE</scope>
    <source>
        <strain evidence="3">NBC_00436</strain>
    </source>
</reference>
<dbReference type="SMART" id="SM00530">
    <property type="entry name" value="HTH_XRE"/>
    <property type="match status" value="1"/>
</dbReference>
<dbReference type="CDD" id="cd02209">
    <property type="entry name" value="cupin_XRE_C"/>
    <property type="match status" value="1"/>
</dbReference>
<gene>
    <name evidence="3" type="ORF">NWE54_11165</name>
</gene>
<dbReference type="Gene3D" id="2.60.120.10">
    <property type="entry name" value="Jelly Rolls"/>
    <property type="match status" value="1"/>
</dbReference>
<dbReference type="InterPro" id="IPR001387">
    <property type="entry name" value="Cro/C1-type_HTH"/>
</dbReference>
<organism evidence="3">
    <name type="scientific">Bosea sp. NBC_00436</name>
    <dbReference type="NCBI Taxonomy" id="2969620"/>
    <lineage>
        <taxon>Bacteria</taxon>
        <taxon>Pseudomonadati</taxon>
        <taxon>Pseudomonadota</taxon>
        <taxon>Alphaproteobacteria</taxon>
        <taxon>Hyphomicrobiales</taxon>
        <taxon>Boseaceae</taxon>
        <taxon>Bosea</taxon>
    </lineage>
</organism>
<protein>
    <submittedName>
        <fullName evidence="3">XRE family transcriptional regulator</fullName>
    </submittedName>
</protein>
<dbReference type="EMBL" id="CP102774">
    <property type="protein sequence ID" value="UZF89299.1"/>
    <property type="molecule type" value="Genomic_DNA"/>
</dbReference>
<dbReference type="GO" id="GO:0005829">
    <property type="term" value="C:cytosol"/>
    <property type="evidence" value="ECO:0007669"/>
    <property type="project" value="TreeGrafter"/>
</dbReference>
<evidence type="ECO:0000313" key="3">
    <source>
        <dbReference type="EMBL" id="UZF89299.1"/>
    </source>
</evidence>
<dbReference type="InterPro" id="IPR010982">
    <property type="entry name" value="Lambda_DNA-bd_dom_sf"/>
</dbReference>
<dbReference type="AlphaFoldDB" id="A0A9E7ZS41"/>
<accession>A0A9E7ZS41</accession>
<dbReference type="InterPro" id="IPR014710">
    <property type="entry name" value="RmlC-like_jellyroll"/>
</dbReference>
<dbReference type="Gene3D" id="1.10.260.40">
    <property type="entry name" value="lambda repressor-like DNA-binding domains"/>
    <property type="match status" value="1"/>
</dbReference>
<feature type="domain" description="HTH cro/C1-type" evidence="2">
    <location>
        <begin position="13"/>
        <end position="67"/>
    </location>
</feature>
<dbReference type="SUPFAM" id="SSF47413">
    <property type="entry name" value="lambda repressor-like DNA-binding domains"/>
    <property type="match status" value="1"/>
</dbReference>
<dbReference type="PROSITE" id="PS50943">
    <property type="entry name" value="HTH_CROC1"/>
    <property type="match status" value="1"/>
</dbReference>
<dbReference type="PANTHER" id="PTHR46797:SF1">
    <property type="entry name" value="METHYLPHOSPHONATE SYNTHASE"/>
    <property type="match status" value="1"/>
</dbReference>
<name>A0A9E7ZS41_9HYPH</name>
<evidence type="ECO:0000256" key="1">
    <source>
        <dbReference type="ARBA" id="ARBA00023125"/>
    </source>
</evidence>
<dbReference type="CDD" id="cd00093">
    <property type="entry name" value="HTH_XRE"/>
    <property type="match status" value="1"/>
</dbReference>
<dbReference type="Pfam" id="PF01381">
    <property type="entry name" value="HTH_3"/>
    <property type="match status" value="1"/>
</dbReference>
<dbReference type="GO" id="GO:0003700">
    <property type="term" value="F:DNA-binding transcription factor activity"/>
    <property type="evidence" value="ECO:0007669"/>
    <property type="project" value="TreeGrafter"/>
</dbReference>
<dbReference type="SUPFAM" id="SSF51182">
    <property type="entry name" value="RmlC-like cupins"/>
    <property type="match status" value="1"/>
</dbReference>
<sequence>MSELNPPQIGPLLQDRRKERGLTLQQLAALSGVSKSMLSQIERSEANPTFAVLWSLTRGLGIDFVSLLGEGQATAGTDNFIEVLPPEHTPTIRSADNSCQLRILSPPSLSGAIEWYDVEIAPGGCLDSAPHAPGAVEHFTALSGEFAITSGTSRHLLRQGETVRYPVDVAHSISNPLSTLSRGLMVLLYRQSSRGRHAV</sequence>
<dbReference type="PANTHER" id="PTHR46797">
    <property type="entry name" value="HTH-TYPE TRANSCRIPTIONAL REGULATOR"/>
    <property type="match status" value="1"/>
</dbReference>
<dbReference type="InterPro" id="IPR050807">
    <property type="entry name" value="TransReg_Diox_bact_type"/>
</dbReference>